<sequence length="198" mass="23121">MNVLIVYSHPSKKSYTYQILELLKNELLQQQLTVQISDLYAINFRCDMSEEEYIREGLGKRELPIPDDVLSEHRKIKNADCIIFLYPVFWSDCPAKLKGWFDRVYTVGYAYKNNNSISKMKTMKYGLAMCTAGYSNDFLIETGIAQSMKTIMIDDRLRNRFDQKEMVILGGTLDLENVRQKHLEKIKEIAIRIKAYLP</sequence>
<feature type="domain" description="Flavodoxin-like fold" evidence="3">
    <location>
        <begin position="1"/>
        <end position="143"/>
    </location>
</feature>
<dbReference type="OrthoDB" id="652200at2"/>
<protein>
    <submittedName>
        <fullName evidence="4">NAD(P)H dehydrogenase (Quinone)</fullName>
    </submittedName>
</protein>
<keyword evidence="2" id="KW-0560">Oxidoreductase</keyword>
<dbReference type="STRING" id="688867.SAMN05660236_4558"/>
<evidence type="ECO:0000313" key="4">
    <source>
        <dbReference type="EMBL" id="SKC83820.1"/>
    </source>
</evidence>
<dbReference type="GO" id="GO:0005829">
    <property type="term" value="C:cytosol"/>
    <property type="evidence" value="ECO:0007669"/>
    <property type="project" value="TreeGrafter"/>
</dbReference>
<organism evidence="4 5">
    <name type="scientific">Ohtaekwangia koreensis</name>
    <dbReference type="NCBI Taxonomy" id="688867"/>
    <lineage>
        <taxon>Bacteria</taxon>
        <taxon>Pseudomonadati</taxon>
        <taxon>Bacteroidota</taxon>
        <taxon>Cytophagia</taxon>
        <taxon>Cytophagales</taxon>
        <taxon>Fulvivirgaceae</taxon>
        <taxon>Ohtaekwangia</taxon>
    </lineage>
</organism>
<name>A0A1T5M6H4_9BACT</name>
<evidence type="ECO:0000256" key="1">
    <source>
        <dbReference type="ARBA" id="ARBA00006252"/>
    </source>
</evidence>
<accession>A0A1T5M6H4</accession>
<dbReference type="RefSeq" id="WP_079689074.1">
    <property type="nucleotide sequence ID" value="NZ_FUZU01000003.1"/>
</dbReference>
<dbReference type="InterPro" id="IPR029039">
    <property type="entry name" value="Flavoprotein-like_sf"/>
</dbReference>
<dbReference type="Gene3D" id="3.40.50.360">
    <property type="match status" value="1"/>
</dbReference>
<dbReference type="PANTHER" id="PTHR10204">
    <property type="entry name" value="NAD P H OXIDOREDUCTASE-RELATED"/>
    <property type="match status" value="1"/>
</dbReference>
<dbReference type="InterPro" id="IPR003680">
    <property type="entry name" value="Flavodoxin_fold"/>
</dbReference>
<evidence type="ECO:0000256" key="2">
    <source>
        <dbReference type="ARBA" id="ARBA00023002"/>
    </source>
</evidence>
<dbReference type="GO" id="GO:0003955">
    <property type="term" value="F:NAD(P)H dehydrogenase (quinone) activity"/>
    <property type="evidence" value="ECO:0007669"/>
    <property type="project" value="TreeGrafter"/>
</dbReference>
<proteinExistence type="inferred from homology"/>
<gene>
    <name evidence="4" type="ORF">SAMN05660236_4558</name>
</gene>
<keyword evidence="5" id="KW-1185">Reference proteome</keyword>
<dbReference type="Proteomes" id="UP000190961">
    <property type="component" value="Unassembled WGS sequence"/>
</dbReference>
<dbReference type="InterPro" id="IPR051545">
    <property type="entry name" value="NAD(P)H_dehydrogenase_qn"/>
</dbReference>
<evidence type="ECO:0000313" key="5">
    <source>
        <dbReference type="Proteomes" id="UP000190961"/>
    </source>
</evidence>
<dbReference type="SUPFAM" id="SSF52218">
    <property type="entry name" value="Flavoproteins"/>
    <property type="match status" value="1"/>
</dbReference>
<reference evidence="4 5" key="1">
    <citation type="submission" date="2017-02" db="EMBL/GenBank/DDBJ databases">
        <authorList>
            <person name="Peterson S.W."/>
        </authorList>
    </citation>
    <scope>NUCLEOTIDE SEQUENCE [LARGE SCALE GENOMIC DNA]</scope>
    <source>
        <strain evidence="4 5">DSM 25262</strain>
    </source>
</reference>
<dbReference type="Pfam" id="PF02525">
    <property type="entry name" value="Flavodoxin_2"/>
    <property type="match status" value="1"/>
</dbReference>
<dbReference type="EMBL" id="FUZU01000003">
    <property type="protein sequence ID" value="SKC83820.1"/>
    <property type="molecule type" value="Genomic_DNA"/>
</dbReference>
<dbReference type="PANTHER" id="PTHR10204:SF34">
    <property type="entry name" value="NAD(P)H DEHYDROGENASE [QUINONE] 1 ISOFORM 1"/>
    <property type="match status" value="1"/>
</dbReference>
<dbReference type="AlphaFoldDB" id="A0A1T5M6H4"/>
<evidence type="ECO:0000259" key="3">
    <source>
        <dbReference type="Pfam" id="PF02525"/>
    </source>
</evidence>
<comment type="similarity">
    <text evidence="1">Belongs to the NAD(P)H dehydrogenase (quinone) family.</text>
</comment>